<evidence type="ECO:0000259" key="1">
    <source>
        <dbReference type="Pfam" id="PF01609"/>
    </source>
</evidence>
<dbReference type="InterPro" id="IPR002559">
    <property type="entry name" value="Transposase_11"/>
</dbReference>
<reference evidence="2 3" key="1">
    <citation type="submission" date="2018-03" db="EMBL/GenBank/DDBJ databases">
        <title>Genomic Encyclopedia of Archaeal and Bacterial Type Strains, Phase II (KMG-II): from individual species to whole genera.</title>
        <authorList>
            <person name="Goeker M."/>
        </authorList>
    </citation>
    <scope>NUCLEOTIDE SEQUENCE [LARGE SCALE GENOMIC DNA]</scope>
    <source>
        <strain evidence="2 3">DSM 45348</strain>
    </source>
</reference>
<feature type="domain" description="Transposase IS4-like" evidence="1">
    <location>
        <begin position="8"/>
        <end position="80"/>
    </location>
</feature>
<dbReference type="GO" id="GO:0006313">
    <property type="term" value="P:DNA transposition"/>
    <property type="evidence" value="ECO:0007669"/>
    <property type="project" value="InterPro"/>
</dbReference>
<accession>A0A2T0R8Y7</accession>
<protein>
    <submittedName>
        <fullName evidence="2">DDE family transposase</fullName>
    </submittedName>
</protein>
<dbReference type="Pfam" id="PF01609">
    <property type="entry name" value="DDE_Tnp_1"/>
    <property type="match status" value="1"/>
</dbReference>
<dbReference type="Proteomes" id="UP000239209">
    <property type="component" value="Unassembled WGS sequence"/>
</dbReference>
<dbReference type="GO" id="GO:0003677">
    <property type="term" value="F:DNA binding"/>
    <property type="evidence" value="ECO:0007669"/>
    <property type="project" value="InterPro"/>
</dbReference>
<keyword evidence="3" id="KW-1185">Reference proteome</keyword>
<gene>
    <name evidence="2" type="ORF">CLV70_1531</name>
</gene>
<proteinExistence type="predicted"/>
<sequence length="86" mass="9668">MVLADTDVDGKTNEITRFAPLLDQIGDLRDTVITADALHCQREHVTYLAERGAHWIPTVKGNQCATRRSDTSPFQAGQTRREVCWV</sequence>
<evidence type="ECO:0000313" key="2">
    <source>
        <dbReference type="EMBL" id="PRY17607.1"/>
    </source>
</evidence>
<dbReference type="GO" id="GO:0004803">
    <property type="term" value="F:transposase activity"/>
    <property type="evidence" value="ECO:0007669"/>
    <property type="project" value="InterPro"/>
</dbReference>
<dbReference type="EMBL" id="PVZG01000053">
    <property type="protein sequence ID" value="PRY17607.1"/>
    <property type="molecule type" value="Genomic_DNA"/>
</dbReference>
<comment type="caution">
    <text evidence="2">The sequence shown here is derived from an EMBL/GenBank/DDBJ whole genome shotgun (WGS) entry which is preliminary data.</text>
</comment>
<name>A0A2T0R8Y7_9ACTN</name>
<evidence type="ECO:0000313" key="3">
    <source>
        <dbReference type="Proteomes" id="UP000239209"/>
    </source>
</evidence>
<dbReference type="AlphaFoldDB" id="A0A2T0R8Y7"/>
<organism evidence="2 3">
    <name type="scientific">Pseudosporangium ferrugineum</name>
    <dbReference type="NCBI Taxonomy" id="439699"/>
    <lineage>
        <taxon>Bacteria</taxon>
        <taxon>Bacillati</taxon>
        <taxon>Actinomycetota</taxon>
        <taxon>Actinomycetes</taxon>
        <taxon>Micromonosporales</taxon>
        <taxon>Micromonosporaceae</taxon>
        <taxon>Pseudosporangium</taxon>
    </lineage>
</organism>